<dbReference type="PANTHER" id="PTHR21197:SF0">
    <property type="entry name" value="UDP-GALACTOPYRANOSE MUTASE"/>
    <property type="match status" value="1"/>
</dbReference>
<evidence type="ECO:0000313" key="2">
    <source>
        <dbReference type="EMBL" id="VAX30222.1"/>
    </source>
</evidence>
<dbReference type="Pfam" id="PF01593">
    <property type="entry name" value="Amino_oxidase"/>
    <property type="match status" value="1"/>
</dbReference>
<organism evidence="2">
    <name type="scientific">hydrothermal vent metagenome</name>
    <dbReference type="NCBI Taxonomy" id="652676"/>
    <lineage>
        <taxon>unclassified sequences</taxon>
        <taxon>metagenomes</taxon>
        <taxon>ecological metagenomes</taxon>
    </lineage>
</organism>
<dbReference type="GO" id="GO:0050660">
    <property type="term" value="F:flavin adenine dinucleotide binding"/>
    <property type="evidence" value="ECO:0007669"/>
    <property type="project" value="TreeGrafter"/>
</dbReference>
<dbReference type="SUPFAM" id="SSF51905">
    <property type="entry name" value="FAD/NAD(P)-binding domain"/>
    <property type="match status" value="1"/>
</dbReference>
<evidence type="ECO:0000259" key="1">
    <source>
        <dbReference type="Pfam" id="PF01593"/>
    </source>
</evidence>
<dbReference type="NCBIfam" id="NF005548">
    <property type="entry name" value="PRK07208.1-4"/>
    <property type="match status" value="1"/>
</dbReference>
<reference evidence="2" key="1">
    <citation type="submission" date="2018-06" db="EMBL/GenBank/DDBJ databases">
        <authorList>
            <person name="Zhirakovskaya E."/>
        </authorList>
    </citation>
    <scope>NUCLEOTIDE SEQUENCE</scope>
</reference>
<dbReference type="GO" id="GO:0016491">
    <property type="term" value="F:oxidoreductase activity"/>
    <property type="evidence" value="ECO:0007669"/>
    <property type="project" value="InterPro"/>
</dbReference>
<feature type="domain" description="Amine oxidase" evidence="1">
    <location>
        <begin position="17"/>
        <end position="454"/>
    </location>
</feature>
<dbReference type="InterPro" id="IPR002937">
    <property type="entry name" value="Amino_oxidase"/>
</dbReference>
<dbReference type="GO" id="GO:0005829">
    <property type="term" value="C:cytosol"/>
    <property type="evidence" value="ECO:0007669"/>
    <property type="project" value="TreeGrafter"/>
</dbReference>
<proteinExistence type="predicted"/>
<name>A0A3B1CPI1_9ZZZZ</name>
<sequence>MDINSKQNGIVVLGGGLAGLSAGYVLSREGKKVLVVEGDSTVGGLSKTYKHNGFMFDLGGHRFITHSRPLERFVNELLKGEFLKVPRTSQIYMFGRYFDYPLKPVNAMFGLGMLTSLQILLDYWKEKVKNALTPPEIVSLEDWVVSQFGRKMFDLYFKQYSEKVWGIDCKEISQEWVAERIKGLSLWEAIKNGFTKVSGKKLKTLADEFIYPPYGIGQLSDNFQKGIEEAGSSVMTGTKVVKVNHENFHVSSITVDNNGKQYDIEGKEFISSVPLTHLAKMLQPAAPADIIEAASKLRYRDIVIVTVMLNREKVTDLTWLYFPEKDMPLGRIHEPKNWSPYMAPEGKTHVVAEFFCFKGDRIWNSSDEELTAITVENLEKLGFIRKSEVFDSYVVRAAKAYPLMEVGYREPYEKILQYLKKFKNLRPIGRGGLFKYYNMDRAMESGIEVAEEILGKKVLE</sequence>
<dbReference type="EMBL" id="UOGH01000155">
    <property type="protein sequence ID" value="VAX30222.1"/>
    <property type="molecule type" value="Genomic_DNA"/>
</dbReference>
<accession>A0A3B1CPI1</accession>
<dbReference type="PANTHER" id="PTHR21197">
    <property type="entry name" value="UDP-GALACTOPYRANOSE MUTASE"/>
    <property type="match status" value="1"/>
</dbReference>
<gene>
    <name evidence="2" type="ORF">MNBD_NITROSPIRAE02-780</name>
</gene>
<protein>
    <recommendedName>
        <fullName evidence="1">Amine oxidase domain-containing protein</fullName>
    </recommendedName>
</protein>
<dbReference type="Gene3D" id="3.50.50.60">
    <property type="entry name" value="FAD/NAD(P)-binding domain"/>
    <property type="match status" value="1"/>
</dbReference>
<dbReference type="GO" id="GO:0008767">
    <property type="term" value="F:UDP-galactopyranose mutase activity"/>
    <property type="evidence" value="ECO:0007669"/>
    <property type="project" value="TreeGrafter"/>
</dbReference>
<dbReference type="AlphaFoldDB" id="A0A3B1CPI1"/>
<dbReference type="InterPro" id="IPR036188">
    <property type="entry name" value="FAD/NAD-bd_sf"/>
</dbReference>